<feature type="region of interest" description="Disordered" evidence="1">
    <location>
        <begin position="96"/>
        <end position="117"/>
    </location>
</feature>
<sequence>MGSPRSPLLKQVTFSAPTSGGGTLQATRSRRAAPLLVAAVYDAADLSRVDVSLVDVSSGAVVARLGGLSSGGLVCLVGDKAAVRVIDTATGASTDAVGAAPGDAAPAHNDQRARPPPSHVFGHVPATGEYKVLRISAAAADAAPGQSQSCEILTRPAQAPPAPVAAAAYRSKAVARGVAHFLLLPHHHGATECDAVASFDLDTEAWRPSLLRGPLSSSGAGAGGRHACRAHLSLAELGGCLAAAHHDYRGGRVDVWLLADLEQGAWRRTHSVRLASVLRGWGAPPPEELGRLVAGGRESLAQPVAVLDDGRVALWVEGKGSLRVYDPRTGACTEVADMGRFSTVIGMSTAAIELQWTMEARKDSLNTSLNF</sequence>
<name>A0A8T0W8U5_PANVG</name>
<evidence type="ECO:0000313" key="3">
    <source>
        <dbReference type="Proteomes" id="UP000823388"/>
    </source>
</evidence>
<dbReference type="PANTHER" id="PTHR31111">
    <property type="entry name" value="BNAA05G37150D PROTEIN-RELATED"/>
    <property type="match status" value="1"/>
</dbReference>
<dbReference type="PANTHER" id="PTHR31111:SF133">
    <property type="entry name" value="OS07G0196600 PROTEIN"/>
    <property type="match status" value="1"/>
</dbReference>
<comment type="caution">
    <text evidence="2">The sequence shown here is derived from an EMBL/GenBank/DDBJ whole genome shotgun (WGS) entry which is preliminary data.</text>
</comment>
<organism evidence="2 3">
    <name type="scientific">Panicum virgatum</name>
    <name type="common">Blackwell switchgrass</name>
    <dbReference type="NCBI Taxonomy" id="38727"/>
    <lineage>
        <taxon>Eukaryota</taxon>
        <taxon>Viridiplantae</taxon>
        <taxon>Streptophyta</taxon>
        <taxon>Embryophyta</taxon>
        <taxon>Tracheophyta</taxon>
        <taxon>Spermatophyta</taxon>
        <taxon>Magnoliopsida</taxon>
        <taxon>Liliopsida</taxon>
        <taxon>Poales</taxon>
        <taxon>Poaceae</taxon>
        <taxon>PACMAD clade</taxon>
        <taxon>Panicoideae</taxon>
        <taxon>Panicodae</taxon>
        <taxon>Paniceae</taxon>
        <taxon>Panicinae</taxon>
        <taxon>Panicum</taxon>
        <taxon>Panicum sect. Hiantes</taxon>
    </lineage>
</organism>
<feature type="compositionally biased region" description="Low complexity" evidence="1">
    <location>
        <begin position="96"/>
        <end position="107"/>
    </location>
</feature>
<dbReference type="Proteomes" id="UP000823388">
    <property type="component" value="Chromosome 2K"/>
</dbReference>
<dbReference type="EMBL" id="CM029039">
    <property type="protein sequence ID" value="KAG2641063.1"/>
    <property type="molecule type" value="Genomic_DNA"/>
</dbReference>
<reference evidence="2" key="1">
    <citation type="submission" date="2020-05" db="EMBL/GenBank/DDBJ databases">
        <title>WGS assembly of Panicum virgatum.</title>
        <authorList>
            <person name="Lovell J.T."/>
            <person name="Jenkins J."/>
            <person name="Shu S."/>
            <person name="Juenger T.E."/>
            <person name="Schmutz J."/>
        </authorList>
    </citation>
    <scope>NUCLEOTIDE SEQUENCE</scope>
    <source>
        <strain evidence="2">AP13</strain>
    </source>
</reference>
<keyword evidence="3" id="KW-1185">Reference proteome</keyword>
<accession>A0A8T0W8U5</accession>
<proteinExistence type="predicted"/>
<gene>
    <name evidence="2" type="ORF">PVAP13_2KG145316</name>
</gene>
<evidence type="ECO:0000256" key="1">
    <source>
        <dbReference type="SAM" id="MobiDB-lite"/>
    </source>
</evidence>
<dbReference type="InterPro" id="IPR011043">
    <property type="entry name" value="Gal_Oxase/kelch_b-propeller"/>
</dbReference>
<dbReference type="AlphaFoldDB" id="A0A8T0W8U5"/>
<dbReference type="SUPFAM" id="SSF50965">
    <property type="entry name" value="Galactose oxidase, central domain"/>
    <property type="match status" value="1"/>
</dbReference>
<evidence type="ECO:0008006" key="4">
    <source>
        <dbReference type="Google" id="ProtNLM"/>
    </source>
</evidence>
<evidence type="ECO:0000313" key="2">
    <source>
        <dbReference type="EMBL" id="KAG2641063.1"/>
    </source>
</evidence>
<protein>
    <recommendedName>
        <fullName evidence="4">F-box associated domain-containing protein</fullName>
    </recommendedName>
</protein>